<evidence type="ECO:0000256" key="1">
    <source>
        <dbReference type="SAM" id="Phobius"/>
    </source>
</evidence>
<accession>A0ABX4LR62</accession>
<dbReference type="GO" id="GO:0016301">
    <property type="term" value="F:kinase activity"/>
    <property type="evidence" value="ECO:0007669"/>
    <property type="project" value="UniProtKB-KW"/>
</dbReference>
<comment type="caution">
    <text evidence="2">The sequence shown here is derived from an EMBL/GenBank/DDBJ whole genome shotgun (WGS) entry which is preliminary data.</text>
</comment>
<name>A0ABX4LR62_9BACT</name>
<keyword evidence="2" id="KW-0418">Kinase</keyword>
<feature type="non-terminal residue" evidence="2">
    <location>
        <position position="226"/>
    </location>
</feature>
<protein>
    <submittedName>
        <fullName evidence="2">Two-component sensor histidine kinase</fullName>
    </submittedName>
</protein>
<keyword evidence="1" id="KW-0812">Transmembrane</keyword>
<feature type="transmembrane region" description="Helical" evidence="1">
    <location>
        <begin position="12"/>
        <end position="30"/>
    </location>
</feature>
<reference evidence="2 3" key="1">
    <citation type="submission" date="2017-09" db="EMBL/GenBank/DDBJ databases">
        <authorList>
            <person name="Perez-Cataluna A."/>
            <person name="Figueras M.J."/>
            <person name="Salas-Masso N."/>
        </authorList>
    </citation>
    <scope>NUCLEOTIDE SEQUENCE [LARGE SCALE GENOMIC DNA]</scope>
    <source>
        <strain evidence="2 3">F138-33</strain>
    </source>
</reference>
<dbReference type="EMBL" id="NWVW01000028">
    <property type="protein sequence ID" value="PHO08616.1"/>
    <property type="molecule type" value="Genomic_DNA"/>
</dbReference>
<organism evidence="2 3">
    <name type="scientific">Malaciobacter canalis</name>
    <dbReference type="NCBI Taxonomy" id="1912871"/>
    <lineage>
        <taxon>Bacteria</taxon>
        <taxon>Pseudomonadati</taxon>
        <taxon>Campylobacterota</taxon>
        <taxon>Epsilonproteobacteria</taxon>
        <taxon>Campylobacterales</taxon>
        <taxon>Arcobacteraceae</taxon>
        <taxon>Malaciobacter</taxon>
    </lineage>
</organism>
<keyword evidence="1" id="KW-0472">Membrane</keyword>
<evidence type="ECO:0000313" key="2">
    <source>
        <dbReference type="EMBL" id="PHO08616.1"/>
    </source>
</evidence>
<dbReference type="Proteomes" id="UP000221384">
    <property type="component" value="Unassembled WGS sequence"/>
</dbReference>
<sequence>MKNITIKAKLILLFIFIKVIPLLLLAYISYEGVIKLDEYLKNSTKYLYNQSKEIILNTANASIDDSVKNLDKKSQLAIERLSFEIAKNVADFLYERDKDILFLSNIPLNKDILKEFYKSKQREIIVHENYYYNEKKQRWETKKEKERIKPQERKAQLKDNEKEFNYTDPKELKRVKIPIYKEVSYFDINGKEIYKVSQIEKKLLDISQKKNTYVNSEDYFKKIKDL</sequence>
<gene>
    <name evidence="2" type="ORF">CPG37_13680</name>
</gene>
<keyword evidence="2" id="KW-0808">Transferase</keyword>
<keyword evidence="3" id="KW-1185">Reference proteome</keyword>
<proteinExistence type="predicted"/>
<evidence type="ECO:0000313" key="3">
    <source>
        <dbReference type="Proteomes" id="UP000221384"/>
    </source>
</evidence>
<keyword evidence="1" id="KW-1133">Transmembrane helix</keyword>